<evidence type="ECO:0000313" key="1">
    <source>
        <dbReference type="EMBL" id="BAH94273.1"/>
    </source>
</evidence>
<accession>C7J5W6</accession>
<sequence length="123" mass="13387">MVAAASPSMYGGTLQPWLCRRSSTTGTPRPSITRPNATDHFTKCITSNPHFKEFQQQLTTKLGEASAAVTMASSLLLDAFVDSTFTFSHQSLRPTEGLEFVFFAQFALIIVAKGEGKGLEQKV</sequence>
<name>C7J5W6_ORYSJ</name>
<evidence type="ECO:0000313" key="2">
    <source>
        <dbReference type="Proteomes" id="UP000000763"/>
    </source>
</evidence>
<gene>
    <name evidence="1" type="ordered locus">Os08g0371608</name>
</gene>
<dbReference type="AlphaFoldDB" id="C7J5W6"/>
<reference evidence="1 2" key="1">
    <citation type="journal article" date="2005" name="Nature">
        <title>The map-based sequence of the rice genome.</title>
        <authorList>
            <consortium name="International rice genome sequencing project (IRGSP)"/>
            <person name="Matsumoto T."/>
            <person name="Wu J."/>
            <person name="Kanamori H."/>
            <person name="Katayose Y."/>
            <person name="Fujisawa M."/>
            <person name="Namiki N."/>
            <person name="Mizuno H."/>
            <person name="Yamamoto K."/>
            <person name="Antonio B.A."/>
            <person name="Baba T."/>
            <person name="Sakata K."/>
            <person name="Nagamura Y."/>
            <person name="Aoki H."/>
            <person name="Arikawa K."/>
            <person name="Arita K."/>
            <person name="Bito T."/>
            <person name="Chiden Y."/>
            <person name="Fujitsuka N."/>
            <person name="Fukunaka R."/>
            <person name="Hamada M."/>
            <person name="Harada C."/>
            <person name="Hayashi A."/>
            <person name="Hijishita S."/>
            <person name="Honda M."/>
            <person name="Hosokawa S."/>
            <person name="Ichikawa Y."/>
            <person name="Idonuma A."/>
            <person name="Iijima M."/>
            <person name="Ikeda M."/>
            <person name="Ikeno M."/>
            <person name="Ito K."/>
            <person name="Ito S."/>
            <person name="Ito T."/>
            <person name="Ito Y."/>
            <person name="Ito Y."/>
            <person name="Iwabuchi A."/>
            <person name="Kamiya K."/>
            <person name="Karasawa W."/>
            <person name="Kurita K."/>
            <person name="Katagiri S."/>
            <person name="Kikuta A."/>
            <person name="Kobayashi H."/>
            <person name="Kobayashi N."/>
            <person name="Machita K."/>
            <person name="Maehara T."/>
            <person name="Masukawa M."/>
            <person name="Mizubayashi T."/>
            <person name="Mukai Y."/>
            <person name="Nagasaki H."/>
            <person name="Nagata Y."/>
            <person name="Naito S."/>
            <person name="Nakashima M."/>
            <person name="Nakama Y."/>
            <person name="Nakamichi Y."/>
            <person name="Nakamura M."/>
            <person name="Meguro A."/>
            <person name="Negishi M."/>
            <person name="Ohta I."/>
            <person name="Ohta T."/>
            <person name="Okamoto M."/>
            <person name="Ono N."/>
            <person name="Saji S."/>
            <person name="Sakaguchi M."/>
            <person name="Sakai K."/>
            <person name="Shibata M."/>
            <person name="Shimokawa T."/>
            <person name="Song J."/>
            <person name="Takazaki Y."/>
            <person name="Terasawa K."/>
            <person name="Tsugane M."/>
            <person name="Tsuji K."/>
            <person name="Ueda S."/>
            <person name="Waki K."/>
            <person name="Yamagata H."/>
            <person name="Yamamoto M."/>
            <person name="Yamamoto S."/>
            <person name="Yamane H."/>
            <person name="Yoshiki S."/>
            <person name="Yoshihara R."/>
            <person name="Yukawa K."/>
            <person name="Zhong H."/>
            <person name="Yano M."/>
            <person name="Yuan Q."/>
            <person name="Ouyang S."/>
            <person name="Liu J."/>
            <person name="Jones K.M."/>
            <person name="Gansberger K."/>
            <person name="Moffat K."/>
            <person name="Hill J."/>
            <person name="Bera J."/>
            <person name="Fadrosh D."/>
            <person name="Jin S."/>
            <person name="Johri S."/>
            <person name="Kim M."/>
            <person name="Overton L."/>
            <person name="Reardon M."/>
            <person name="Tsitrin T."/>
            <person name="Vuong H."/>
            <person name="Weaver B."/>
            <person name="Ciecko A."/>
            <person name="Tallon L."/>
            <person name="Jackson J."/>
            <person name="Pai G."/>
            <person name="Aken S.V."/>
            <person name="Utterback T."/>
            <person name="Reidmuller S."/>
            <person name="Feldblyum T."/>
            <person name="Hsiao J."/>
            <person name="Zismann V."/>
            <person name="Iobst S."/>
            <person name="de Vazeille A.R."/>
            <person name="Buell C.R."/>
            <person name="Ying K."/>
            <person name="Li Y."/>
            <person name="Lu T."/>
            <person name="Huang Y."/>
            <person name="Zhao Q."/>
            <person name="Feng Q."/>
            <person name="Zhang L."/>
            <person name="Zhu J."/>
            <person name="Weng Q."/>
            <person name="Mu J."/>
            <person name="Lu Y."/>
            <person name="Fan D."/>
            <person name="Liu Y."/>
            <person name="Guan J."/>
            <person name="Zhang Y."/>
            <person name="Yu S."/>
            <person name="Liu X."/>
            <person name="Zhang Y."/>
            <person name="Hong G."/>
            <person name="Han B."/>
            <person name="Choisne N."/>
            <person name="Demange N."/>
            <person name="Orjeda G."/>
            <person name="Samain S."/>
            <person name="Cattolico L."/>
            <person name="Pelletier E."/>
            <person name="Couloux A."/>
            <person name="Segurens B."/>
            <person name="Wincker P."/>
            <person name="D'Hont A."/>
            <person name="Scarpelli C."/>
            <person name="Weissenbach J."/>
            <person name="Salanoubat M."/>
            <person name="Quetier F."/>
            <person name="Yu Y."/>
            <person name="Kim H.R."/>
            <person name="Rambo T."/>
            <person name="Currie J."/>
            <person name="Collura K."/>
            <person name="Luo M."/>
            <person name="Yang T."/>
            <person name="Ammiraju J.S.S."/>
            <person name="Engler F."/>
            <person name="Soderlund C."/>
            <person name="Wing R.A."/>
            <person name="Palmer L.E."/>
            <person name="de la Bastide M."/>
            <person name="Spiegel L."/>
            <person name="Nascimento L."/>
            <person name="Zutavern T."/>
            <person name="O'Shaughnessy A."/>
            <person name="Dike S."/>
            <person name="Dedhia N."/>
            <person name="Preston R."/>
            <person name="Balija V."/>
            <person name="McCombie W.R."/>
            <person name="Chow T."/>
            <person name="Chen H."/>
            <person name="Chung M."/>
            <person name="Chen C."/>
            <person name="Shaw J."/>
            <person name="Wu H."/>
            <person name="Hsiao K."/>
            <person name="Chao Y."/>
            <person name="Chu M."/>
            <person name="Cheng C."/>
            <person name="Hour A."/>
            <person name="Lee P."/>
            <person name="Lin S."/>
            <person name="Lin Y."/>
            <person name="Liou J."/>
            <person name="Liu S."/>
            <person name="Hsing Y."/>
            <person name="Raghuvanshi S."/>
            <person name="Mohanty A."/>
            <person name="Bharti A.K."/>
            <person name="Gaur A."/>
            <person name="Gupta V."/>
            <person name="Kumar D."/>
            <person name="Ravi V."/>
            <person name="Vij S."/>
            <person name="Kapur A."/>
            <person name="Khurana P."/>
            <person name="Khurana P."/>
            <person name="Khurana J.P."/>
            <person name="Tyagi A.K."/>
            <person name="Gaikwad K."/>
            <person name="Singh A."/>
            <person name="Dalal V."/>
            <person name="Srivastava S."/>
            <person name="Dixit A."/>
            <person name="Pal A.K."/>
            <person name="Ghazi I.A."/>
            <person name="Yadav M."/>
            <person name="Pandit A."/>
            <person name="Bhargava A."/>
            <person name="Sureshbabu K."/>
            <person name="Batra K."/>
            <person name="Sharma T.R."/>
            <person name="Mohapatra T."/>
            <person name="Singh N.K."/>
            <person name="Messing J."/>
            <person name="Nelson A.B."/>
            <person name="Fuks G."/>
            <person name="Kavchok S."/>
            <person name="Keizer G."/>
            <person name="Linton E."/>
            <person name="Llaca V."/>
            <person name="Song R."/>
            <person name="Tanyolac B."/>
            <person name="Young S."/>
            <person name="Ho-Il K."/>
            <person name="Hahn J.H."/>
            <person name="Sangsakoo G."/>
            <person name="Vanavichit A."/>
            <person name="de Mattos Luiz.A.T."/>
            <person name="Zimmer P.D."/>
            <person name="Malone G."/>
            <person name="Dellagostin O."/>
            <person name="de Oliveira A.C."/>
            <person name="Bevan M."/>
            <person name="Bancroft I."/>
            <person name="Minx P."/>
            <person name="Cordum H."/>
            <person name="Wilson R."/>
            <person name="Cheng Z."/>
            <person name="Jin W."/>
            <person name="Jiang J."/>
            <person name="Leong S.A."/>
            <person name="Iwama H."/>
            <person name="Gojobori T."/>
            <person name="Itoh T."/>
            <person name="Niimura Y."/>
            <person name="Fujii Y."/>
            <person name="Habara T."/>
            <person name="Sakai H."/>
            <person name="Sato Y."/>
            <person name="Wilson G."/>
            <person name="Kumar K."/>
            <person name="McCouch S."/>
            <person name="Juretic N."/>
            <person name="Hoen D."/>
            <person name="Wright S."/>
            <person name="Bruskiewich R."/>
            <person name="Bureau T."/>
            <person name="Miyao A."/>
            <person name="Hirochika H."/>
            <person name="Nishikawa T."/>
            <person name="Kadowaki K."/>
            <person name="Sugiura M."/>
            <person name="Burr B."/>
            <person name="Sasaki T."/>
        </authorList>
    </citation>
    <scope>NUCLEOTIDE SEQUENCE [LARGE SCALE GENOMIC DNA]</scope>
    <source>
        <strain evidence="2">cv. Nipponbare</strain>
    </source>
</reference>
<reference evidence="2" key="2">
    <citation type="journal article" date="2008" name="Nucleic Acids Res.">
        <title>The rice annotation project database (RAP-DB): 2008 update.</title>
        <authorList>
            <consortium name="The rice annotation project (RAP)"/>
        </authorList>
    </citation>
    <scope>GENOME REANNOTATION</scope>
    <source>
        <strain evidence="2">cv. Nipponbare</strain>
    </source>
</reference>
<protein>
    <submittedName>
        <fullName evidence="1">Os08g0371608 protein</fullName>
    </submittedName>
</protein>
<dbReference type="KEGG" id="dosa:Os08g0371608"/>
<dbReference type="EMBL" id="AP008214">
    <property type="protein sequence ID" value="BAH94273.1"/>
    <property type="molecule type" value="Genomic_DNA"/>
</dbReference>
<dbReference type="Proteomes" id="UP000000763">
    <property type="component" value="Chromosome 8"/>
</dbReference>
<organism evidence="1 2">
    <name type="scientific">Oryza sativa subsp. japonica</name>
    <name type="common">Rice</name>
    <dbReference type="NCBI Taxonomy" id="39947"/>
    <lineage>
        <taxon>Eukaryota</taxon>
        <taxon>Viridiplantae</taxon>
        <taxon>Streptophyta</taxon>
        <taxon>Embryophyta</taxon>
        <taxon>Tracheophyta</taxon>
        <taxon>Spermatophyta</taxon>
        <taxon>Magnoliopsida</taxon>
        <taxon>Liliopsida</taxon>
        <taxon>Poales</taxon>
        <taxon>Poaceae</taxon>
        <taxon>BOP clade</taxon>
        <taxon>Oryzoideae</taxon>
        <taxon>Oryzeae</taxon>
        <taxon>Oryzinae</taxon>
        <taxon>Oryza</taxon>
        <taxon>Oryza sativa</taxon>
    </lineage>
</organism>
<proteinExistence type="predicted"/>